<gene>
    <name evidence="1" type="ORF">SSLN_LOCUS328</name>
</gene>
<dbReference type="EMBL" id="UYSU01000211">
    <property type="protein sequence ID" value="VDL85427.1"/>
    <property type="molecule type" value="Genomic_DNA"/>
</dbReference>
<proteinExistence type="predicted"/>
<reference evidence="3" key="1">
    <citation type="submission" date="2016-06" db="UniProtKB">
        <authorList>
            <consortium name="WormBaseParasite"/>
        </authorList>
    </citation>
    <scope>IDENTIFICATION</scope>
</reference>
<dbReference type="Proteomes" id="UP000275846">
    <property type="component" value="Unassembled WGS sequence"/>
</dbReference>
<dbReference type="OrthoDB" id="425014at2759"/>
<evidence type="ECO:0000313" key="2">
    <source>
        <dbReference type="Proteomes" id="UP000275846"/>
    </source>
</evidence>
<protein>
    <submittedName>
        <fullName evidence="3">Reverse transcriptase domain-containing protein</fullName>
    </submittedName>
</protein>
<keyword evidence="2" id="KW-1185">Reference proteome</keyword>
<dbReference type="AlphaFoldDB" id="A0A183S7Y0"/>
<name>A0A183S7Y0_SCHSO</name>
<organism evidence="3">
    <name type="scientific">Schistocephalus solidus</name>
    <name type="common">Tapeworm</name>
    <dbReference type="NCBI Taxonomy" id="70667"/>
    <lineage>
        <taxon>Eukaryota</taxon>
        <taxon>Metazoa</taxon>
        <taxon>Spiralia</taxon>
        <taxon>Lophotrochozoa</taxon>
        <taxon>Platyhelminthes</taxon>
        <taxon>Cestoda</taxon>
        <taxon>Eucestoda</taxon>
        <taxon>Diphyllobothriidea</taxon>
        <taxon>Diphyllobothriidae</taxon>
        <taxon>Schistocephalus</taxon>
    </lineage>
</organism>
<accession>A0A183S7Y0</accession>
<sequence>MFSAMLMDAYLNECPGIRIAFRTDGHLISSRCMLASTHVSTSKVHDLPCADERALNTVMKEDMQRSMDLFANFGLKISTGKMVFMH</sequence>
<evidence type="ECO:0000313" key="3">
    <source>
        <dbReference type="WBParaSite" id="SSLN_0000034501-mRNA-1"/>
    </source>
</evidence>
<reference evidence="1 2" key="2">
    <citation type="submission" date="2018-11" db="EMBL/GenBank/DDBJ databases">
        <authorList>
            <consortium name="Pathogen Informatics"/>
        </authorList>
    </citation>
    <scope>NUCLEOTIDE SEQUENCE [LARGE SCALE GENOMIC DNA]</scope>
    <source>
        <strain evidence="1 2">NST_G2</strain>
    </source>
</reference>
<dbReference type="WBParaSite" id="SSLN_0000034501-mRNA-1">
    <property type="protein sequence ID" value="SSLN_0000034501-mRNA-1"/>
    <property type="gene ID" value="SSLN_0000034501"/>
</dbReference>
<evidence type="ECO:0000313" key="1">
    <source>
        <dbReference type="EMBL" id="VDL85427.1"/>
    </source>
</evidence>